<dbReference type="GeneID" id="10041765"/>
<reference evidence="1 2" key="1">
    <citation type="journal article" date="2011" name="J. Bacteriol.">
        <title>Complete genome sequence of the hyperthermophilic, piezophilic, heterotrophic, and carboxydotrophic archaeon Thermococcus barophilus MP.</title>
        <authorList>
            <person name="Vannier P."/>
            <person name="Marteinsson V.T."/>
            <person name="Fridjonsson O.H."/>
            <person name="Oger P."/>
            <person name="Jebbar M."/>
        </authorList>
    </citation>
    <scope>NUCLEOTIDE SEQUENCE [LARGE SCALE GENOMIC DNA]</scope>
    <source>
        <strain evidence="2">DSM 11836 / MP</strain>
    </source>
</reference>
<dbReference type="HOGENOM" id="CLU_402612_0_0_2"/>
<dbReference type="eggNOG" id="arCOG07530">
    <property type="taxonomic scope" value="Archaea"/>
</dbReference>
<dbReference type="PATRIC" id="fig|391623.17.peg.1449"/>
<dbReference type="OrthoDB" id="102510at2157"/>
<name>F0LI94_THEBM</name>
<organism evidence="1 2">
    <name type="scientific">Thermococcus barophilus (strain DSM 11836 / MP)</name>
    <dbReference type="NCBI Taxonomy" id="391623"/>
    <lineage>
        <taxon>Archaea</taxon>
        <taxon>Methanobacteriati</taxon>
        <taxon>Methanobacteriota</taxon>
        <taxon>Thermococci</taxon>
        <taxon>Thermococcales</taxon>
        <taxon>Thermococcaceae</taxon>
        <taxon>Thermococcus</taxon>
    </lineage>
</organism>
<evidence type="ECO:0000313" key="1">
    <source>
        <dbReference type="EMBL" id="ADT84424.1"/>
    </source>
</evidence>
<dbReference type="RefSeq" id="WP_013467722.1">
    <property type="nucleotide sequence ID" value="NC_014804.1"/>
</dbReference>
<sequence length="683" mass="76398">MRLRIIFGSLVLIFLYTASLGPLSVSGLPKDEFNPIKDSMEALGIGITDFYNDTNLISISGMYTGKDGLNAKVTVKLRRYSSSEDVREAYDREINSPLSCLNARDEPAMLYSKKSTEGNPSCYRFSTMIRQEDSGKYYRSNPWFSYEKYVLSGNYLLAITIQGKWDNERYNDGNYSRVVCTHGANSDCWVEYDENAYANYLKLLDSLRRETEALSNSIGERVTGSALPLMAPKGSNTSTAGVNESPAEYSVRIYSPSDGAILKQLFEGYFTISLWADVRGKGAENLYAVVTLPDGSKRRVEVLGDSIADIISVDDPSIKGGILKVDLYGEINSAKKLLASDSVRVSFISKEVPGDGIDNDLDGLTDCDDPDIATCEACVQQKKLEWAESLMERHIDYLKRMIEATPGMRSVYEVYIDELHAIHDRYRDDPGRMAEEMNAYMEGKVYQNQKINDYLSIFKDDPEKRYQLRQIAIKYRYDPIARDIAMRNFIYENSKSEAEKTATMNAILTGVLNPPKWLVGGQYGSGGALDWAQFVATNFETAGNTVKLKGAEKVKFFTTPTKIYLVALDAKALMDHANEVKKMNLDERTKVSIIVLDGATKIGKLLDPTGYFGNMADATVGSLINLRKKIEERNQGWFTWNGYVLHETSTPGIYEDYETGKKFKRVGGGWLGGANFVEVSKNG</sequence>
<dbReference type="EMBL" id="CP002372">
    <property type="protein sequence ID" value="ADT84424.1"/>
    <property type="molecule type" value="Genomic_DNA"/>
</dbReference>
<keyword evidence="2" id="KW-1185">Reference proteome</keyword>
<dbReference type="Proteomes" id="UP000007478">
    <property type="component" value="Chromosome"/>
</dbReference>
<gene>
    <name evidence="1" type="ordered locus">TERMP_01449</name>
</gene>
<evidence type="ECO:0000313" key="2">
    <source>
        <dbReference type="Proteomes" id="UP000007478"/>
    </source>
</evidence>
<proteinExistence type="predicted"/>
<dbReference type="KEGG" id="tba:TERMP_01449"/>
<accession>F0LI94</accession>
<dbReference type="AlphaFoldDB" id="F0LI94"/>
<protein>
    <submittedName>
        <fullName evidence="1">Uncharacterized protein</fullName>
    </submittedName>
</protein>